<feature type="region of interest" description="Disordered" evidence="1">
    <location>
        <begin position="305"/>
        <end position="347"/>
    </location>
</feature>
<reference evidence="2" key="1">
    <citation type="submission" date="2024-06" db="EMBL/GenBank/DDBJ databases">
        <authorList>
            <person name="Liu X."/>
            <person name="Lenzi L."/>
            <person name="Haldenby T S."/>
            <person name="Uol C."/>
        </authorList>
    </citation>
    <scope>NUCLEOTIDE SEQUENCE</scope>
</reference>
<feature type="compositionally biased region" description="Basic and acidic residues" evidence="1">
    <location>
        <begin position="810"/>
        <end position="847"/>
    </location>
</feature>
<organism evidence="2 3">
    <name type="scientific">Calicophoron daubneyi</name>
    <name type="common">Rumen fluke</name>
    <name type="synonym">Paramphistomum daubneyi</name>
    <dbReference type="NCBI Taxonomy" id="300641"/>
    <lineage>
        <taxon>Eukaryota</taxon>
        <taxon>Metazoa</taxon>
        <taxon>Spiralia</taxon>
        <taxon>Lophotrochozoa</taxon>
        <taxon>Platyhelminthes</taxon>
        <taxon>Trematoda</taxon>
        <taxon>Digenea</taxon>
        <taxon>Plagiorchiida</taxon>
        <taxon>Pronocephalata</taxon>
        <taxon>Paramphistomoidea</taxon>
        <taxon>Paramphistomidae</taxon>
        <taxon>Calicophoron</taxon>
    </lineage>
</organism>
<feature type="compositionally biased region" description="Basic and acidic residues" evidence="1">
    <location>
        <begin position="772"/>
        <end position="783"/>
    </location>
</feature>
<evidence type="ECO:0000313" key="2">
    <source>
        <dbReference type="EMBL" id="CAL5132796.1"/>
    </source>
</evidence>
<feature type="compositionally biased region" description="Polar residues" evidence="1">
    <location>
        <begin position="871"/>
        <end position="883"/>
    </location>
</feature>
<sequence>MPRLRNSPAVVNRCSKKCTSKKPDFVTNKLSAPCKSSPSLLKNPNEPFEHWPFPFAYDPNGRFKDGMWSIWTYPVKSLKTKHIFGTLIELLGCPNEGWARNAYFGLLDLIQHGDEAQIVRGLNYGGVYAFRRLFSHPPRLSLTWDGFAAGLDVFERLLSLCPRTRRQCLSAWGELVIPISKIYGLREKLHESILTGEVLGDCARCPNGQKRGHGYQLSPPHKMKRGDNRSVLSSRGIDRSLGGAPRNFFVFETELWFRRIDELIARICGIESDEYYTVVRHIKRVIPGYDIPTLPFKNRAKDLESVSESEHSVSRKPTRSSASQPLSSGSANSTPRAPKPKDNPEEVRFIYGPLPLRSGPPLEVPTEVTIASQAEKEITEASMEDIVSEGLTEELVSTAKASQKSSEQPISQLEKHAADIVRKVFFGLQRRLLSGESDTNALPSISSNKTSLTEEDLHSMTVRTLVVSQEKKKMPKCNSDFATIEDLESDKSLNELPEEVETEQPYPPPVFPTEPSPPPSPSAPPPSASPSAPPPSASPSAPPPSPSASPPTPSASPPSSSLPPSPPPNSLEVSKPESNTVPPVVSSVSRMERNNEPENDVPEMEQYYFKVVESAVTDEIQKKGSSESQTHSTTAWRQGGTTKKKPDPPELVESTEPSVPKKELSLKTQEEENNQEPDMTVDQPDDDIPPAEENNQVEGTPVLDQPTTESGPHSPKETSEKTPGESKTTISLKIIQKPINAHRSGTTQDTPAHSEPQKDQTISLSSTVPADIPKDDSPETREEPTEDQPVMEETRQAKPPLFQQESTEEQETRLSPEAEAEEKKEPDTTPRSEIPKQKEESDTETKQKQPRLNKTITLKTMTKPESDTKADSLQPSSTSPGRSQTKENMNEQHNQLKFDEVGIELGSDEQTNEGTKSTLPPSSRSVSVGPGLSTLQRIRLHVNLQARASWEDGSLPCPIVVDTQVTTSPNLSWDTDCTQYVPTELIPSITSAEKVS</sequence>
<feature type="compositionally biased region" description="Polar residues" evidence="1">
    <location>
        <begin position="759"/>
        <end position="768"/>
    </location>
</feature>
<feature type="compositionally biased region" description="Basic and acidic residues" evidence="1">
    <location>
        <begin position="884"/>
        <end position="900"/>
    </location>
</feature>
<feature type="compositionally biased region" description="Basic and acidic residues" evidence="1">
    <location>
        <begin position="659"/>
        <end position="670"/>
    </location>
</feature>
<evidence type="ECO:0000313" key="3">
    <source>
        <dbReference type="Proteomes" id="UP001497525"/>
    </source>
</evidence>
<dbReference type="Proteomes" id="UP001497525">
    <property type="component" value="Unassembled WGS sequence"/>
</dbReference>
<feature type="compositionally biased region" description="Low complexity" evidence="1">
    <location>
        <begin position="919"/>
        <end position="930"/>
    </location>
</feature>
<name>A0AAV2T953_CALDB</name>
<feature type="compositionally biased region" description="Low complexity" evidence="1">
    <location>
        <begin position="320"/>
        <end position="333"/>
    </location>
</feature>
<feature type="compositionally biased region" description="Polar residues" evidence="1">
    <location>
        <begin position="850"/>
        <end position="860"/>
    </location>
</feature>
<feature type="compositionally biased region" description="Basic and acidic residues" evidence="1">
    <location>
        <begin position="714"/>
        <end position="724"/>
    </location>
</feature>
<accession>A0AAV2T953</accession>
<comment type="caution">
    <text evidence="2">The sequence shown here is derived from an EMBL/GenBank/DDBJ whole genome shotgun (WGS) entry which is preliminary data.</text>
</comment>
<feature type="region of interest" description="Disordered" evidence="1">
    <location>
        <begin position="619"/>
        <end position="930"/>
    </location>
</feature>
<feature type="region of interest" description="Disordered" evidence="1">
    <location>
        <begin position="467"/>
        <end position="606"/>
    </location>
</feature>
<evidence type="ECO:0000256" key="1">
    <source>
        <dbReference type="SAM" id="MobiDB-lite"/>
    </source>
</evidence>
<protein>
    <submittedName>
        <fullName evidence="2">Uncharacterized protein</fullName>
    </submittedName>
</protein>
<dbReference type="EMBL" id="CAXLJL010000136">
    <property type="protein sequence ID" value="CAL5132796.1"/>
    <property type="molecule type" value="Genomic_DNA"/>
</dbReference>
<feature type="compositionally biased region" description="Pro residues" evidence="1">
    <location>
        <begin position="505"/>
        <end position="569"/>
    </location>
</feature>
<gene>
    <name evidence="2" type="ORF">CDAUBV1_LOCUS5634</name>
</gene>
<dbReference type="PRINTS" id="PR01217">
    <property type="entry name" value="PRICHEXTENSN"/>
</dbReference>
<feature type="compositionally biased region" description="Polar residues" evidence="1">
    <location>
        <begin position="626"/>
        <end position="641"/>
    </location>
</feature>
<proteinExistence type="predicted"/>
<dbReference type="AlphaFoldDB" id="A0AAV2T953"/>